<dbReference type="Gene3D" id="3.40.50.12780">
    <property type="entry name" value="N-terminal domain of ligase-like"/>
    <property type="match status" value="1"/>
</dbReference>
<evidence type="ECO:0000313" key="4">
    <source>
        <dbReference type="EMBL" id="SVD31450.1"/>
    </source>
</evidence>
<evidence type="ECO:0000259" key="2">
    <source>
        <dbReference type="Pfam" id="PF00501"/>
    </source>
</evidence>
<feature type="domain" description="Acetyl-coenzyme A synthetase N-terminal" evidence="3">
    <location>
        <begin position="8"/>
        <end position="61"/>
    </location>
</feature>
<dbReference type="AlphaFoldDB" id="A0A382UAZ4"/>
<dbReference type="InterPro" id="IPR032387">
    <property type="entry name" value="ACAS_N"/>
</dbReference>
<dbReference type="Pfam" id="PF16177">
    <property type="entry name" value="ACAS_N"/>
    <property type="match status" value="1"/>
</dbReference>
<protein>
    <recommendedName>
        <fullName evidence="5">AMP-dependent synthetase/ligase domain-containing protein</fullName>
    </recommendedName>
</protein>
<accession>A0A382UAZ4</accession>
<proteinExistence type="inferred from homology"/>
<dbReference type="InterPro" id="IPR042099">
    <property type="entry name" value="ANL_N_sf"/>
</dbReference>
<dbReference type="Pfam" id="PF00501">
    <property type="entry name" value="AMP-binding"/>
    <property type="match status" value="1"/>
</dbReference>
<dbReference type="PANTHER" id="PTHR43347:SF3">
    <property type="entry name" value="ACYL-COA SYNTHETASE SHORT-CHAIN FAMILY MEMBER 3, MITOCHONDRIAL"/>
    <property type="match status" value="1"/>
</dbReference>
<feature type="domain" description="AMP-dependent synthetase/ligase" evidence="2">
    <location>
        <begin position="69"/>
        <end position="133"/>
    </location>
</feature>
<organism evidence="4">
    <name type="scientific">marine metagenome</name>
    <dbReference type="NCBI Taxonomy" id="408172"/>
    <lineage>
        <taxon>unclassified sequences</taxon>
        <taxon>metagenomes</taxon>
        <taxon>ecological metagenomes</taxon>
    </lineage>
</organism>
<sequence length="133" mass="14738">METTVTNYQTEYRRSLEDPESYWAEQAGQVAWFQSPVNILSKDANGNDAWFADGELNSSYLALDHQIEQGRGEQSALIYDSPGTCSSANYTFVELRDEVAKLAGMLADLGVTKGDRVIIYMPMIPQAAFAMLA</sequence>
<dbReference type="GO" id="GO:0050218">
    <property type="term" value="F:propionate-CoA ligase activity"/>
    <property type="evidence" value="ECO:0007669"/>
    <property type="project" value="TreeGrafter"/>
</dbReference>
<feature type="non-terminal residue" evidence="4">
    <location>
        <position position="133"/>
    </location>
</feature>
<dbReference type="InterPro" id="IPR000873">
    <property type="entry name" value="AMP-dep_synth/lig_dom"/>
</dbReference>
<evidence type="ECO:0000259" key="3">
    <source>
        <dbReference type="Pfam" id="PF16177"/>
    </source>
</evidence>
<gene>
    <name evidence="4" type="ORF">METZ01_LOCUS384304</name>
</gene>
<evidence type="ECO:0000256" key="1">
    <source>
        <dbReference type="ARBA" id="ARBA00006432"/>
    </source>
</evidence>
<comment type="similarity">
    <text evidence="1">Belongs to the ATP-dependent AMP-binding enzyme family.</text>
</comment>
<reference evidence="4" key="1">
    <citation type="submission" date="2018-05" db="EMBL/GenBank/DDBJ databases">
        <authorList>
            <person name="Lanie J.A."/>
            <person name="Ng W.-L."/>
            <person name="Kazmierczak K.M."/>
            <person name="Andrzejewski T.M."/>
            <person name="Davidsen T.M."/>
            <person name="Wayne K.J."/>
            <person name="Tettelin H."/>
            <person name="Glass J.I."/>
            <person name="Rusch D."/>
            <person name="Podicherti R."/>
            <person name="Tsui H.-C.T."/>
            <person name="Winkler M.E."/>
        </authorList>
    </citation>
    <scope>NUCLEOTIDE SEQUENCE</scope>
</reference>
<evidence type="ECO:0008006" key="5">
    <source>
        <dbReference type="Google" id="ProtNLM"/>
    </source>
</evidence>
<dbReference type="PANTHER" id="PTHR43347">
    <property type="entry name" value="ACYL-COA SYNTHETASE"/>
    <property type="match status" value="1"/>
</dbReference>
<dbReference type="SUPFAM" id="SSF56801">
    <property type="entry name" value="Acetyl-CoA synthetase-like"/>
    <property type="match status" value="1"/>
</dbReference>
<dbReference type="EMBL" id="UINC01142859">
    <property type="protein sequence ID" value="SVD31450.1"/>
    <property type="molecule type" value="Genomic_DNA"/>
</dbReference>
<name>A0A382UAZ4_9ZZZZ</name>